<dbReference type="EMBL" id="JH711578">
    <property type="protein sequence ID" value="EIW80973.1"/>
    <property type="molecule type" value="Genomic_DNA"/>
</dbReference>
<keyword evidence="3" id="KW-1185">Reference proteome</keyword>
<dbReference type="OrthoDB" id="2742740at2759"/>
<feature type="region of interest" description="Disordered" evidence="1">
    <location>
        <begin position="1"/>
        <end position="68"/>
    </location>
</feature>
<dbReference type="Proteomes" id="UP000053558">
    <property type="component" value="Unassembled WGS sequence"/>
</dbReference>
<sequence length="947" mass="107193">MFQETSRNETPPPEDSQTETQPLGDSSNTSPQTDDPRITNTNPQNRQSPTIEESQRLQTRTTQSRVLPASPLASLDLRALARRTPLEELQRDMSFVIRIRDATLDDGIGLKGEALRRLRDPPQEILEVPDNLTLLGMQMYDAMEKSSEKTYNHVRASIHHNLAGAQIPSLDDIKKQIANITGIEAVEDDMCVDGCVCFTGPLAGLDSCPDCRKLRWDEARLRSSGGKKKIPRAVSTTFLLGPMIQTNWRHPDTANKMKYRRTRTREIFEQMRRNSNGLPDVYDDIITGSAYLQAVREGKIRDEDTVFMLSIDGAQLSRLKESTAWIYVIVLVDLSPGLRYKKRYVLPGGIIPGPHKPKYVPSFLFTGMHHISALQKEPLAIWDSSSDHLYRSYLFNILTLADGPGLLCYSNMVGHNGKYGCRVSCDHYGRRITGSVYYPALLAPDGFTGDARGDIDPSSIHGCSSVIYVQRLERLMGSQTRASFNRNRLETGIVGPSLLLGLQPDKILGIPENFTSEIMHFCAANMAELWKGLWTGEFIHDTDDIRTWHWAVLQGDTWVEHGLRIVATHQHLPISLDKLPRNPEQRGNSGYKAQEYNTWLYCLCPALLFGVLPLEYWRNFCLFVKGLQIMHQFSITPQQLLEAKITFDTWELEFERIYYKKMRNRLHLVRPCVHLSHHLAPEAARVGPPMCSSQYPMERTIGNLKEELRQPSNPFANLAKRGLRRAQLNAVKAMMPDFDISPEHNKQDPAASCALGDDYLLLFKRAKTPTSTLSQREREVLFDFHGTPISTVLRWARLRIPTGQIARSLWGELSNSRCTRRSRNVKVRDYIIFDVSYRSLTNRQDEVHSLALVQLYSKPHARMLELSNGQVYSSTHGGEASLCLIDVKSFLAVVGMVPHTLAALDDTNDQPRFFLAEKMGLDVLRIGGVEEPEGGEYDGVEINEEDY</sequence>
<protein>
    <submittedName>
        <fullName evidence="2">Uncharacterized protein</fullName>
    </submittedName>
</protein>
<dbReference type="OMA" id="DYWKSYC"/>
<evidence type="ECO:0000313" key="2">
    <source>
        <dbReference type="EMBL" id="EIW80973.1"/>
    </source>
</evidence>
<dbReference type="PANTHER" id="PTHR46579">
    <property type="entry name" value="F5/8 TYPE C DOMAIN-CONTAINING PROTEIN-RELATED"/>
    <property type="match status" value="1"/>
</dbReference>
<comment type="caution">
    <text evidence="2">The sequence shown here is derived from an EMBL/GenBank/DDBJ whole genome shotgun (WGS) entry which is preliminary data.</text>
</comment>
<dbReference type="PANTHER" id="PTHR46579:SF1">
    <property type="entry name" value="F5_8 TYPE C DOMAIN-CONTAINING PROTEIN"/>
    <property type="match status" value="1"/>
</dbReference>
<evidence type="ECO:0000313" key="3">
    <source>
        <dbReference type="Proteomes" id="UP000053558"/>
    </source>
</evidence>
<gene>
    <name evidence="2" type="ORF">CONPUDRAFT_56343</name>
</gene>
<dbReference type="GeneID" id="19207788"/>
<dbReference type="KEGG" id="cput:CONPUDRAFT_56343"/>
<dbReference type="AlphaFoldDB" id="A0A5M3MPE3"/>
<proteinExistence type="predicted"/>
<reference evidence="3" key="1">
    <citation type="journal article" date="2012" name="Science">
        <title>The Paleozoic origin of enzymatic lignin decomposition reconstructed from 31 fungal genomes.</title>
        <authorList>
            <person name="Floudas D."/>
            <person name="Binder M."/>
            <person name="Riley R."/>
            <person name="Barry K."/>
            <person name="Blanchette R.A."/>
            <person name="Henrissat B."/>
            <person name="Martinez A.T."/>
            <person name="Otillar R."/>
            <person name="Spatafora J.W."/>
            <person name="Yadav J.S."/>
            <person name="Aerts A."/>
            <person name="Benoit I."/>
            <person name="Boyd A."/>
            <person name="Carlson A."/>
            <person name="Copeland A."/>
            <person name="Coutinho P.M."/>
            <person name="de Vries R.P."/>
            <person name="Ferreira P."/>
            <person name="Findley K."/>
            <person name="Foster B."/>
            <person name="Gaskell J."/>
            <person name="Glotzer D."/>
            <person name="Gorecki P."/>
            <person name="Heitman J."/>
            <person name="Hesse C."/>
            <person name="Hori C."/>
            <person name="Igarashi K."/>
            <person name="Jurgens J.A."/>
            <person name="Kallen N."/>
            <person name="Kersten P."/>
            <person name="Kohler A."/>
            <person name="Kuees U."/>
            <person name="Kumar T.K.A."/>
            <person name="Kuo A."/>
            <person name="LaButti K."/>
            <person name="Larrondo L.F."/>
            <person name="Lindquist E."/>
            <person name="Ling A."/>
            <person name="Lombard V."/>
            <person name="Lucas S."/>
            <person name="Lundell T."/>
            <person name="Martin R."/>
            <person name="McLaughlin D.J."/>
            <person name="Morgenstern I."/>
            <person name="Morin E."/>
            <person name="Murat C."/>
            <person name="Nagy L.G."/>
            <person name="Nolan M."/>
            <person name="Ohm R.A."/>
            <person name="Patyshakuliyeva A."/>
            <person name="Rokas A."/>
            <person name="Ruiz-Duenas F.J."/>
            <person name="Sabat G."/>
            <person name="Salamov A."/>
            <person name="Samejima M."/>
            <person name="Schmutz J."/>
            <person name="Slot J.C."/>
            <person name="St John F."/>
            <person name="Stenlid J."/>
            <person name="Sun H."/>
            <person name="Sun S."/>
            <person name="Syed K."/>
            <person name="Tsang A."/>
            <person name="Wiebenga A."/>
            <person name="Young D."/>
            <person name="Pisabarro A."/>
            <person name="Eastwood D.C."/>
            <person name="Martin F."/>
            <person name="Cullen D."/>
            <person name="Grigoriev I.V."/>
            <person name="Hibbett D.S."/>
        </authorList>
    </citation>
    <scope>NUCLEOTIDE SEQUENCE [LARGE SCALE GENOMIC DNA]</scope>
    <source>
        <strain evidence="3">RWD-64-598 SS2</strain>
    </source>
</reference>
<feature type="compositionally biased region" description="Polar residues" evidence="1">
    <location>
        <begin position="18"/>
        <end position="65"/>
    </location>
</feature>
<name>A0A5M3MPE3_CONPW</name>
<dbReference type="RefSeq" id="XP_007768261.1">
    <property type="nucleotide sequence ID" value="XM_007770071.1"/>
</dbReference>
<evidence type="ECO:0000256" key="1">
    <source>
        <dbReference type="SAM" id="MobiDB-lite"/>
    </source>
</evidence>
<accession>A0A5M3MPE3</accession>
<organism evidence="2 3">
    <name type="scientific">Coniophora puteana (strain RWD-64-598)</name>
    <name type="common">Brown rot fungus</name>
    <dbReference type="NCBI Taxonomy" id="741705"/>
    <lineage>
        <taxon>Eukaryota</taxon>
        <taxon>Fungi</taxon>
        <taxon>Dikarya</taxon>
        <taxon>Basidiomycota</taxon>
        <taxon>Agaricomycotina</taxon>
        <taxon>Agaricomycetes</taxon>
        <taxon>Agaricomycetidae</taxon>
        <taxon>Boletales</taxon>
        <taxon>Coniophorineae</taxon>
        <taxon>Coniophoraceae</taxon>
        <taxon>Coniophora</taxon>
    </lineage>
</organism>